<name>A0A8H4PJI7_9HYPO</name>
<evidence type="ECO:0000313" key="1">
    <source>
        <dbReference type="EMBL" id="KAF4504563.1"/>
    </source>
</evidence>
<dbReference type="GO" id="GO:0007030">
    <property type="term" value="P:Golgi organization"/>
    <property type="evidence" value="ECO:0007669"/>
    <property type="project" value="TreeGrafter"/>
</dbReference>
<dbReference type="InterPro" id="IPR008551">
    <property type="entry name" value="TANGO2"/>
</dbReference>
<evidence type="ECO:0000313" key="2">
    <source>
        <dbReference type="Proteomes" id="UP000557566"/>
    </source>
</evidence>
<protein>
    <recommendedName>
        <fullName evidence="3">DUF833 domain-containing protein</fullName>
    </recommendedName>
</protein>
<dbReference type="EMBL" id="JAAVMX010000009">
    <property type="protein sequence ID" value="KAF4504563.1"/>
    <property type="molecule type" value="Genomic_DNA"/>
</dbReference>
<dbReference type="PANTHER" id="PTHR17985:SF8">
    <property type="entry name" value="TRANSPORT AND GOLGI ORGANIZATION PROTEIN 2 HOMOLOG"/>
    <property type="match status" value="1"/>
</dbReference>
<evidence type="ECO:0008006" key="3">
    <source>
        <dbReference type="Google" id="ProtNLM"/>
    </source>
</evidence>
<dbReference type="Pfam" id="PF05742">
    <property type="entry name" value="TANGO2"/>
    <property type="match status" value="1"/>
</dbReference>
<dbReference type="OrthoDB" id="191601at2759"/>
<dbReference type="AlphaFoldDB" id="A0A8H4PJI7"/>
<gene>
    <name evidence="1" type="ORF">G6O67_008003</name>
</gene>
<keyword evidence="2" id="KW-1185">Reference proteome</keyword>
<organism evidence="1 2">
    <name type="scientific">Ophiocordyceps sinensis</name>
    <dbReference type="NCBI Taxonomy" id="72228"/>
    <lineage>
        <taxon>Eukaryota</taxon>
        <taxon>Fungi</taxon>
        <taxon>Dikarya</taxon>
        <taxon>Ascomycota</taxon>
        <taxon>Pezizomycotina</taxon>
        <taxon>Sordariomycetes</taxon>
        <taxon>Hypocreomycetidae</taxon>
        <taxon>Hypocreales</taxon>
        <taxon>Ophiocordycipitaceae</taxon>
        <taxon>Ophiocordyceps</taxon>
    </lineage>
</organism>
<sequence length="344" mass="37413">MCIVLFTTAHPGYSLILIDNRDEYILRPTSRPSWWKHPTSGDEVLSARDLQRAEQGTWLGITRSGTLAVLTNYRELDLHDAGHPVHGIKSRGGMVTAWLGGLADGGINEGVHRLVSDGGVAGVGGFSMVSGKLRKKGGGIAIVSNRARQVDDVPLLGLERGETWGLSNTVFDDPDEWPKVKTGKRLLNRVVSEAVDTQASQDELVARLFSILDTDTLPLRAPDMGFDEYVSQLKHTIFVPAIGDEAHRRAMLEATAKGGGDWAGPGEAGEALLAEQRPDATRSPETMAAFETGMYGTQRQTVLLVDWDGNVTLVERALWDSNGNKLPKGQGDVVFRFEIDGWSE</sequence>
<proteinExistence type="predicted"/>
<dbReference type="Proteomes" id="UP000557566">
    <property type="component" value="Unassembled WGS sequence"/>
</dbReference>
<accession>A0A8H4PJI7</accession>
<comment type="caution">
    <text evidence="1">The sequence shown here is derived from an EMBL/GenBank/DDBJ whole genome shotgun (WGS) entry which is preliminary data.</text>
</comment>
<dbReference type="PANTHER" id="PTHR17985">
    <property type="entry name" value="SER/THR-RICH PROTEIN T10 IN DGCR REGION"/>
    <property type="match status" value="1"/>
</dbReference>
<dbReference type="GO" id="GO:0005794">
    <property type="term" value="C:Golgi apparatus"/>
    <property type="evidence" value="ECO:0007669"/>
    <property type="project" value="TreeGrafter"/>
</dbReference>
<reference evidence="1 2" key="1">
    <citation type="journal article" date="2020" name="Genome Biol. Evol.">
        <title>A new high-quality draft genome assembly of the Chinese cordyceps Ophiocordyceps sinensis.</title>
        <authorList>
            <person name="Shu R."/>
            <person name="Zhang J."/>
            <person name="Meng Q."/>
            <person name="Zhang H."/>
            <person name="Zhou G."/>
            <person name="Li M."/>
            <person name="Wu P."/>
            <person name="Zhao Y."/>
            <person name="Chen C."/>
            <person name="Qin Q."/>
        </authorList>
    </citation>
    <scope>NUCLEOTIDE SEQUENCE [LARGE SCALE GENOMIC DNA]</scope>
    <source>
        <strain evidence="1 2">IOZ07</strain>
    </source>
</reference>
<dbReference type="GO" id="GO:0009306">
    <property type="term" value="P:protein secretion"/>
    <property type="evidence" value="ECO:0007669"/>
    <property type="project" value="TreeGrafter"/>
</dbReference>